<sequence>MSRRCWNARRRDALMPAMRRLLLCSALLLAACGRQQDEPAGPPSPTPVASPAPAPSSSPAADLSRYVGAYPTEPTGGGPSFLRQPAVRDAVAAVLPDAALRDLVLGSDVTATPIALVDGKLLAFGCEPHNCGPHNWAIAIRPDGHDAAVCLYDEDRRVARWYPDGAAAAPVNGCPSGE</sequence>
<dbReference type="InterPro" id="IPR036501">
    <property type="entry name" value="Inhibitor_vert_lysozyme_sf"/>
</dbReference>
<organism evidence="3 4">
    <name type="scientific">Sphingomonas taxi</name>
    <dbReference type="NCBI Taxonomy" id="1549858"/>
    <lineage>
        <taxon>Bacteria</taxon>
        <taxon>Pseudomonadati</taxon>
        <taxon>Pseudomonadota</taxon>
        <taxon>Alphaproteobacteria</taxon>
        <taxon>Sphingomonadales</taxon>
        <taxon>Sphingomonadaceae</taxon>
        <taxon>Sphingomonas</taxon>
    </lineage>
</organism>
<dbReference type="AlphaFoldDB" id="A0A2W5PFQ7"/>
<comment type="caution">
    <text evidence="3">The sequence shown here is derived from an EMBL/GenBank/DDBJ whole genome shotgun (WGS) entry which is preliminary data.</text>
</comment>
<evidence type="ECO:0000256" key="1">
    <source>
        <dbReference type="SAM" id="MobiDB-lite"/>
    </source>
</evidence>
<dbReference type="PROSITE" id="PS51257">
    <property type="entry name" value="PROKAR_LIPOPROTEIN"/>
    <property type="match status" value="1"/>
</dbReference>
<protein>
    <submittedName>
        <fullName evidence="3">Uncharacterized protein</fullName>
    </submittedName>
</protein>
<feature type="compositionally biased region" description="Pro residues" evidence="1">
    <location>
        <begin position="40"/>
        <end position="56"/>
    </location>
</feature>
<dbReference type="EMBL" id="QFQI01000002">
    <property type="protein sequence ID" value="PZQ61665.1"/>
    <property type="molecule type" value="Genomic_DNA"/>
</dbReference>
<evidence type="ECO:0000313" key="3">
    <source>
        <dbReference type="EMBL" id="PZQ61665.1"/>
    </source>
</evidence>
<dbReference type="Proteomes" id="UP000249229">
    <property type="component" value="Unassembled WGS sequence"/>
</dbReference>
<keyword evidence="2" id="KW-0732">Signal</keyword>
<proteinExistence type="predicted"/>
<gene>
    <name evidence="3" type="ORF">DI544_03235</name>
</gene>
<evidence type="ECO:0000313" key="4">
    <source>
        <dbReference type="Proteomes" id="UP000249229"/>
    </source>
</evidence>
<evidence type="ECO:0000256" key="2">
    <source>
        <dbReference type="SAM" id="SignalP"/>
    </source>
</evidence>
<accession>A0A2W5PFQ7</accession>
<feature type="region of interest" description="Disordered" evidence="1">
    <location>
        <begin position="35"/>
        <end position="61"/>
    </location>
</feature>
<feature type="chain" id="PRO_5016045336" evidence="2">
    <location>
        <begin position="31"/>
        <end position="178"/>
    </location>
</feature>
<feature type="signal peptide" evidence="2">
    <location>
        <begin position="1"/>
        <end position="30"/>
    </location>
</feature>
<reference evidence="3 4" key="1">
    <citation type="submission" date="2017-08" db="EMBL/GenBank/DDBJ databases">
        <title>Infants hospitalized years apart are colonized by the same room-sourced microbial strains.</title>
        <authorList>
            <person name="Brooks B."/>
            <person name="Olm M.R."/>
            <person name="Firek B.A."/>
            <person name="Baker R."/>
            <person name="Thomas B.C."/>
            <person name="Morowitz M.J."/>
            <person name="Banfield J.F."/>
        </authorList>
    </citation>
    <scope>NUCLEOTIDE SEQUENCE [LARGE SCALE GENOMIC DNA]</scope>
    <source>
        <strain evidence="3">S2_005_001_R1_22</strain>
    </source>
</reference>
<name>A0A2W5PFQ7_9SPHN</name>
<dbReference type="Gene3D" id="3.40.1420.10">
    <property type="entry name" value="Inhibitor of vertebrate lysozyme"/>
    <property type="match status" value="1"/>
</dbReference>